<protein>
    <submittedName>
        <fullName evidence="1">Uncharacterized protein</fullName>
    </submittedName>
</protein>
<dbReference type="Proteomes" id="UP000615580">
    <property type="component" value="Unassembled WGS sequence"/>
</dbReference>
<evidence type="ECO:0000313" key="2">
    <source>
        <dbReference type="Proteomes" id="UP000615580"/>
    </source>
</evidence>
<sequence>MDIDKGVTKLNGVGRVPFVSDGPDTELYKRLMQVVPYVDGRQAVLVEVIPQHAIAKRISPR</sequence>
<proteinExistence type="predicted"/>
<name>A0ABS0LFR0_9CORY</name>
<dbReference type="EMBL" id="JADQUG010000168">
    <property type="protein sequence ID" value="MBG9355504.1"/>
    <property type="molecule type" value="Genomic_DNA"/>
</dbReference>
<organism evidence="1 2">
    <name type="scientific">Corynebacterium belfantii</name>
    <dbReference type="NCBI Taxonomy" id="2014537"/>
    <lineage>
        <taxon>Bacteria</taxon>
        <taxon>Bacillati</taxon>
        <taxon>Actinomycetota</taxon>
        <taxon>Actinomycetes</taxon>
        <taxon>Mycobacteriales</taxon>
        <taxon>Corynebacteriaceae</taxon>
        <taxon>Corynebacterium</taxon>
    </lineage>
</organism>
<evidence type="ECO:0000313" key="1">
    <source>
        <dbReference type="EMBL" id="MBG9355504.1"/>
    </source>
</evidence>
<reference evidence="1 2" key="1">
    <citation type="journal article" date="2020" name="J. Clin. Microbiol.">
        <title>Assessing the Genetic Diversity of Austrian Corynebacterium diphtheriae Clinical Isolates, 2011-2019.</title>
        <authorList>
            <person name="Schaeffer J."/>
            <person name="Huhulescu S."/>
            <person name="Stoeger A."/>
            <person name="Allerberger F."/>
            <person name="Ruppitsch W."/>
        </authorList>
    </citation>
    <scope>NUCLEOTIDE SEQUENCE [LARGE SCALE GENOMIC DNA]</scope>
    <source>
        <strain evidence="1 2">04-17</strain>
    </source>
</reference>
<comment type="caution">
    <text evidence="1">The sequence shown here is derived from an EMBL/GenBank/DDBJ whole genome shotgun (WGS) entry which is preliminary data.</text>
</comment>
<gene>
    <name evidence="1" type="ORF">I4J41_13715</name>
</gene>
<keyword evidence="2" id="KW-1185">Reference proteome</keyword>
<accession>A0ABS0LFR0</accession>